<organism evidence="2 3">
    <name type="scientific">Actinoplanes teichomyceticus</name>
    <dbReference type="NCBI Taxonomy" id="1867"/>
    <lineage>
        <taxon>Bacteria</taxon>
        <taxon>Bacillati</taxon>
        <taxon>Actinomycetota</taxon>
        <taxon>Actinomycetes</taxon>
        <taxon>Micromonosporales</taxon>
        <taxon>Micromonosporaceae</taxon>
        <taxon>Actinoplanes</taxon>
    </lineage>
</organism>
<protein>
    <submittedName>
        <fullName evidence="2">Uncharacterized protein</fullName>
    </submittedName>
</protein>
<feature type="region of interest" description="Disordered" evidence="1">
    <location>
        <begin position="1"/>
        <end position="73"/>
    </location>
</feature>
<evidence type="ECO:0000313" key="3">
    <source>
        <dbReference type="Proteomes" id="UP000320239"/>
    </source>
</evidence>
<reference evidence="2 3" key="1">
    <citation type="submission" date="2019-06" db="EMBL/GenBank/DDBJ databases">
        <title>Sequencing the genomes of 1000 actinobacteria strains.</title>
        <authorList>
            <person name="Klenk H.-P."/>
        </authorList>
    </citation>
    <scope>NUCLEOTIDE SEQUENCE [LARGE SCALE GENOMIC DNA]</scope>
    <source>
        <strain evidence="2 3">DSM 43866</strain>
    </source>
</reference>
<name>A0A561VRR1_ACTTI</name>
<feature type="compositionally biased region" description="Low complexity" evidence="1">
    <location>
        <begin position="56"/>
        <end position="71"/>
    </location>
</feature>
<dbReference type="EMBL" id="VIWY01000004">
    <property type="protein sequence ID" value="TWG14314.1"/>
    <property type="molecule type" value="Genomic_DNA"/>
</dbReference>
<comment type="caution">
    <text evidence="2">The sequence shown here is derived from an EMBL/GenBank/DDBJ whole genome shotgun (WGS) entry which is preliminary data.</text>
</comment>
<accession>A0A561VRR1</accession>
<feature type="compositionally biased region" description="Basic and acidic residues" evidence="1">
    <location>
        <begin position="1"/>
        <end position="17"/>
    </location>
</feature>
<proteinExistence type="predicted"/>
<keyword evidence="3" id="KW-1185">Reference proteome</keyword>
<dbReference type="AlphaFoldDB" id="A0A561VRR1"/>
<evidence type="ECO:0000256" key="1">
    <source>
        <dbReference type="SAM" id="MobiDB-lite"/>
    </source>
</evidence>
<evidence type="ECO:0000313" key="2">
    <source>
        <dbReference type="EMBL" id="TWG14314.1"/>
    </source>
</evidence>
<gene>
    <name evidence="2" type="ORF">FHX34_104614</name>
</gene>
<dbReference type="Proteomes" id="UP000320239">
    <property type="component" value="Unassembled WGS sequence"/>
</dbReference>
<sequence>MANDRDSRADSGRRGDQVSDFGITGYRPDGFRGPIQSSPLTVVALPGPSAAPRITSGRSGPSRPSGSKGSGQVPRLAEILEYAGATVADGSIALGFASRRGHLTICNALDENGLFSDPPSRDWREHVP</sequence>